<dbReference type="Proteomes" id="UP001214441">
    <property type="component" value="Unassembled WGS sequence"/>
</dbReference>
<name>A0ABT7ABB8_9ACTN</name>
<evidence type="ECO:0000313" key="2">
    <source>
        <dbReference type="Proteomes" id="UP001214441"/>
    </source>
</evidence>
<sequence length="187" mass="20136">MTITVPRCPARQRNGRYCSQPAGRSTSHPGYGSCVWHHGAERHVEEIWDMAHEAAAEQGITPHEALISLVEVAAGRVAWVDTIIREAMREHVEGGGDPLKPPKDVAPWLKESRLERTLAARTAKAAVDAGVMVALERRLDMEGQLVADALSAALDVLGLDQDQRMAALGAAQQRLLTSGDSSGTTND</sequence>
<dbReference type="EMBL" id="JANCPR020000069">
    <property type="protein sequence ID" value="MDJ1137908.1"/>
    <property type="molecule type" value="Genomic_DNA"/>
</dbReference>
<dbReference type="RefSeq" id="WP_274039000.1">
    <property type="nucleotide sequence ID" value="NZ_JANCPR020000069.1"/>
</dbReference>
<comment type="caution">
    <text evidence="1">The sequence shown here is derived from an EMBL/GenBank/DDBJ whole genome shotgun (WGS) entry which is preliminary data.</text>
</comment>
<organism evidence="1 2">
    <name type="scientific">Streptomyces iconiensis</name>
    <dbReference type="NCBI Taxonomy" id="1384038"/>
    <lineage>
        <taxon>Bacteria</taxon>
        <taxon>Bacillati</taxon>
        <taxon>Actinomycetota</taxon>
        <taxon>Actinomycetes</taxon>
        <taxon>Kitasatosporales</taxon>
        <taxon>Streptomycetaceae</taxon>
        <taxon>Streptomyces</taxon>
    </lineage>
</organism>
<accession>A0ABT7ABB8</accession>
<evidence type="ECO:0000313" key="1">
    <source>
        <dbReference type="EMBL" id="MDJ1137908.1"/>
    </source>
</evidence>
<reference evidence="1 2" key="1">
    <citation type="submission" date="2023-05" db="EMBL/GenBank/DDBJ databases">
        <title>Streptantibioticus silvisoli sp. nov., acidotolerant actinomycetes 1 from pine litter.</title>
        <authorList>
            <person name="Swiecimska M."/>
            <person name="Golinska P."/>
            <person name="Sangal V."/>
            <person name="Wachnowicz B."/>
            <person name="Goodfellow M."/>
        </authorList>
    </citation>
    <scope>NUCLEOTIDE SEQUENCE [LARGE SCALE GENOMIC DNA]</scope>
    <source>
        <strain evidence="1 2">DSM 42109</strain>
    </source>
</reference>
<gene>
    <name evidence="1" type="ORF">NMN56_039325</name>
</gene>
<proteinExistence type="predicted"/>
<protein>
    <submittedName>
        <fullName evidence="1">Uncharacterized protein</fullName>
    </submittedName>
</protein>
<keyword evidence="2" id="KW-1185">Reference proteome</keyword>